<dbReference type="AlphaFoldDB" id="A0A2P6TWK7"/>
<organism evidence="1 2">
    <name type="scientific">Chlorella sorokiniana</name>
    <name type="common">Freshwater green alga</name>
    <dbReference type="NCBI Taxonomy" id="3076"/>
    <lineage>
        <taxon>Eukaryota</taxon>
        <taxon>Viridiplantae</taxon>
        <taxon>Chlorophyta</taxon>
        <taxon>core chlorophytes</taxon>
        <taxon>Trebouxiophyceae</taxon>
        <taxon>Chlorellales</taxon>
        <taxon>Chlorellaceae</taxon>
        <taxon>Chlorella clade</taxon>
        <taxon>Chlorella</taxon>
    </lineage>
</organism>
<proteinExistence type="predicted"/>
<comment type="caution">
    <text evidence="1">The sequence shown here is derived from an EMBL/GenBank/DDBJ whole genome shotgun (WGS) entry which is preliminary data.</text>
</comment>
<dbReference type="InterPro" id="IPR009091">
    <property type="entry name" value="RCC1/BLIP-II"/>
</dbReference>
<dbReference type="Proteomes" id="UP000239899">
    <property type="component" value="Unassembled WGS sequence"/>
</dbReference>
<sequence length="1005" mass="103129">MITATLGAAGDAQSVSVTLPPAIDNGGSTASVVFKARLTLVGGDAQPLTLASSSKRVFAFAEGTSAVQAKGLCGRKWRVSGQWCSAAGCSEWVDAAKPVEMKPCCVEPGAACSASTPCCTSAGVVQCVHRTDDPHSATVCAEPPTAPLGGPSIAVTAEAGKKGDTQYVTVKLLPASDSGGTTVRTGYMVRLTKTSGRNKEVIELPRDNKRSFTFTEGSQPVAVKGLCGRTWRAAAQWCNTVGCSGWLEDDKTLALPACCADFSAACSDQSPCCTGTTATKDNKCVLWAPEPKTAKACARPPTPPAGDAMTATATVKLNVWSIDVLLLSASDSGGTTAGLNYSVQLQQVGSSATLNMPGSSKPAFTFTEGVSGLAVHGLCGKTWLAQGQWCNAAGCSAWCVPSTPGAATVCARPPTPPAGDAITAAASVHINVWSIAVSLRGTGDSGGTTSGVNFNAQLQQVGSTTTLTPLSGSQPSFTFTEGASGLAAHSLCGKTWLAQGQWCNAAGCSAWVPDTQTLTLPACCGELGEACASLPCCTGAGATPGLKCVNKLFSGGQAGQLCAAPPAKPTIWTYGIYKNEPEYEDSALIYGVSVICLSAEQRGAGGANVDLVYSLNVYGAALPTHVLASVSKPATECDDKTGAIHLTVDVTQWRGLRLKGVVSAATPAGQSPLTDVPEQFYCQNWPGRACETWDNVGTSCCAGVPCLPSSPAAGAPLVCAHPPTPPSGDPITASSSTEGPYHSITVTLQGASNNGGTTVGLAYEVEVVQDDPQGKTFALSSDSQTFTFKEGINPVPLNGLCGKTWNIRAQWCNAAGCSGWVNDEALLTMPACVPPDVVCWGKHVGAYETYDYALNVPPTLWGVASLSLSSSSSTICALMRGGTASCFGLNMFGEASSPPGLSGITQLSVGEVFACALTNSKHVQCWGRFSQFPYDQSDVQQVAAGMDFACFLKADRTVKCTGQNDQGQCDVPSDLSDAVSVTAADYHACALKSDGKVACWAISQA</sequence>
<name>A0A2P6TWK7_CHLSO</name>
<dbReference type="Gene3D" id="2.130.10.30">
    <property type="entry name" value="Regulator of chromosome condensation 1/beta-lactamase-inhibitor protein II"/>
    <property type="match status" value="2"/>
</dbReference>
<reference evidence="1 2" key="1">
    <citation type="journal article" date="2018" name="Plant J.">
        <title>Genome sequences of Chlorella sorokiniana UTEX 1602 and Micractinium conductrix SAG 241.80: implications to maltose excretion by a green alga.</title>
        <authorList>
            <person name="Arriola M.B."/>
            <person name="Velmurugan N."/>
            <person name="Zhang Y."/>
            <person name="Plunkett M.H."/>
            <person name="Hondzo H."/>
            <person name="Barney B.M."/>
        </authorList>
    </citation>
    <scope>NUCLEOTIDE SEQUENCE [LARGE SCALE GENOMIC DNA]</scope>
    <source>
        <strain evidence="2">UTEX 1602</strain>
    </source>
</reference>
<evidence type="ECO:0000313" key="2">
    <source>
        <dbReference type="Proteomes" id="UP000239899"/>
    </source>
</evidence>
<evidence type="ECO:0000313" key="1">
    <source>
        <dbReference type="EMBL" id="PRW58443.1"/>
    </source>
</evidence>
<dbReference type="Pfam" id="PF13540">
    <property type="entry name" value="RCC1_2"/>
    <property type="match status" value="1"/>
</dbReference>
<keyword evidence="2" id="KW-1185">Reference proteome</keyword>
<dbReference type="EMBL" id="LHPG02000005">
    <property type="protein sequence ID" value="PRW58443.1"/>
    <property type="molecule type" value="Genomic_DNA"/>
</dbReference>
<dbReference type="OrthoDB" id="512027at2759"/>
<gene>
    <name evidence="1" type="ORF">C2E21_2747</name>
</gene>
<protein>
    <submittedName>
        <fullName evidence="1">Immunoglobulin I-set domain</fullName>
    </submittedName>
</protein>
<accession>A0A2P6TWK7</accession>
<dbReference type="SUPFAM" id="SSF50985">
    <property type="entry name" value="RCC1/BLIP-II"/>
    <property type="match status" value="1"/>
</dbReference>